<sequence length="397" mass="45350">MAMVMDWRFLPEDVLSLVLVRLPLASQARLRCVCKKWRSILRSRELQHLRSLVVPYRRPWFVFLAFNGSPSSWLAAYDPADEQWHRLALKLGESSRMRILVASAGSMLCFATVNRRIFRGSTVWISNPFTGFKRTVPCPPSRFFSDDTDDAEDLRERFQALVTDPATGIFKILVEGYYRTLDVYDSTSNSWTTTEMDIPSSIDFSIDRPFSKGVLYCLARNPMRVVTYNVNTDMWNDHLAMISSSIQSPCLVEHRGEVLLVGAMARSRQEAETGMVRGISIWKLMRSLKNPWEEVVSMPPLLLSTYLERSHGNSLYFVGKGDLVYFASVPTLSNKSISESLVYDLVMQKWYWVPECSMIWKHCMEPGQISPPMLRSTFGLPNMLACEAIAVDDCDTI</sequence>
<proteinExistence type="predicted"/>
<evidence type="ECO:0000313" key="2">
    <source>
        <dbReference type="Proteomes" id="UP001162992"/>
    </source>
</evidence>
<keyword evidence="2" id="KW-1185">Reference proteome</keyword>
<organism evidence="1 2">
    <name type="scientific">Diphasiastrum complanatum</name>
    <name type="common">Issler's clubmoss</name>
    <name type="synonym">Lycopodium complanatum</name>
    <dbReference type="NCBI Taxonomy" id="34168"/>
    <lineage>
        <taxon>Eukaryota</taxon>
        <taxon>Viridiplantae</taxon>
        <taxon>Streptophyta</taxon>
        <taxon>Embryophyta</taxon>
        <taxon>Tracheophyta</taxon>
        <taxon>Lycopodiopsida</taxon>
        <taxon>Lycopodiales</taxon>
        <taxon>Lycopodiaceae</taxon>
        <taxon>Lycopodioideae</taxon>
        <taxon>Diphasiastrum</taxon>
    </lineage>
</organism>
<evidence type="ECO:0000313" key="1">
    <source>
        <dbReference type="EMBL" id="KAJ7544192.1"/>
    </source>
</evidence>
<name>A0ACC2CQE3_DIPCM</name>
<gene>
    <name evidence="1" type="ORF">O6H91_09G068700</name>
</gene>
<protein>
    <submittedName>
        <fullName evidence="1">Uncharacterized protein</fullName>
    </submittedName>
</protein>
<dbReference type="EMBL" id="CM055100">
    <property type="protein sequence ID" value="KAJ7544192.1"/>
    <property type="molecule type" value="Genomic_DNA"/>
</dbReference>
<reference evidence="2" key="1">
    <citation type="journal article" date="2024" name="Proc. Natl. Acad. Sci. U.S.A.">
        <title>Extraordinary preservation of gene collinearity over three hundred million years revealed in homosporous lycophytes.</title>
        <authorList>
            <person name="Li C."/>
            <person name="Wickell D."/>
            <person name="Kuo L.Y."/>
            <person name="Chen X."/>
            <person name="Nie B."/>
            <person name="Liao X."/>
            <person name="Peng D."/>
            <person name="Ji J."/>
            <person name="Jenkins J."/>
            <person name="Williams M."/>
            <person name="Shu S."/>
            <person name="Plott C."/>
            <person name="Barry K."/>
            <person name="Rajasekar S."/>
            <person name="Grimwood J."/>
            <person name="Han X."/>
            <person name="Sun S."/>
            <person name="Hou Z."/>
            <person name="He W."/>
            <person name="Dai G."/>
            <person name="Sun C."/>
            <person name="Schmutz J."/>
            <person name="Leebens-Mack J.H."/>
            <person name="Li F.W."/>
            <person name="Wang L."/>
        </authorList>
    </citation>
    <scope>NUCLEOTIDE SEQUENCE [LARGE SCALE GENOMIC DNA]</scope>
    <source>
        <strain evidence="2">cv. PW_Plant_1</strain>
    </source>
</reference>
<comment type="caution">
    <text evidence="1">The sequence shown here is derived from an EMBL/GenBank/DDBJ whole genome shotgun (WGS) entry which is preliminary data.</text>
</comment>
<dbReference type="Proteomes" id="UP001162992">
    <property type="component" value="Chromosome 9"/>
</dbReference>
<accession>A0ACC2CQE3</accession>